<organism evidence="1 2">
    <name type="scientific">Tuber borchii</name>
    <name type="common">White truffle</name>
    <dbReference type="NCBI Taxonomy" id="42251"/>
    <lineage>
        <taxon>Eukaryota</taxon>
        <taxon>Fungi</taxon>
        <taxon>Dikarya</taxon>
        <taxon>Ascomycota</taxon>
        <taxon>Pezizomycotina</taxon>
        <taxon>Pezizomycetes</taxon>
        <taxon>Pezizales</taxon>
        <taxon>Tuberaceae</taxon>
        <taxon>Tuber</taxon>
    </lineage>
</organism>
<reference evidence="1 2" key="1">
    <citation type="submission" date="2017-04" db="EMBL/GenBank/DDBJ databases">
        <title>Draft genome sequence of Tuber borchii Vittad., a whitish edible truffle.</title>
        <authorList>
            <consortium name="DOE Joint Genome Institute"/>
            <person name="Murat C."/>
            <person name="Kuo A."/>
            <person name="Barry K.W."/>
            <person name="Clum A."/>
            <person name="Dockter R.B."/>
            <person name="Fauchery L."/>
            <person name="Iotti M."/>
            <person name="Kohler A."/>
            <person name="Labutti K."/>
            <person name="Lindquist E.A."/>
            <person name="Lipzen A."/>
            <person name="Ohm R.A."/>
            <person name="Wang M."/>
            <person name="Grigoriev I.V."/>
            <person name="Zambonelli A."/>
            <person name="Martin F.M."/>
        </authorList>
    </citation>
    <scope>NUCLEOTIDE SEQUENCE [LARGE SCALE GENOMIC DNA]</scope>
    <source>
        <strain evidence="1 2">Tbo3840</strain>
    </source>
</reference>
<proteinExistence type="predicted"/>
<dbReference type="Proteomes" id="UP000244722">
    <property type="component" value="Unassembled WGS sequence"/>
</dbReference>
<evidence type="ECO:0000313" key="1">
    <source>
        <dbReference type="EMBL" id="PUU82751.1"/>
    </source>
</evidence>
<comment type="caution">
    <text evidence="1">The sequence shown here is derived from an EMBL/GenBank/DDBJ whole genome shotgun (WGS) entry which is preliminary data.</text>
</comment>
<dbReference type="AlphaFoldDB" id="A0A2T7A4S7"/>
<protein>
    <submittedName>
        <fullName evidence="1">Uncharacterized protein</fullName>
    </submittedName>
</protein>
<accession>A0A2T7A4S7</accession>
<name>A0A2T7A4S7_TUBBO</name>
<gene>
    <name evidence="1" type="ORF">B9Z19DRAFT_350026</name>
</gene>
<evidence type="ECO:0000313" key="2">
    <source>
        <dbReference type="Proteomes" id="UP000244722"/>
    </source>
</evidence>
<sequence>MLAFFLWDRGRGFLFFLSFFGGWVCVCRVDGGRVLTGSWWFEKACCDGRAHHVFLCAKNASSSRIPCRCLVRVPEQNFRCLWKSTDHSSFVGSLVVRVVVVGLCGGGVEMLWICGNSPGRGTFHVSWEKVESGGWTDEEDGKERGEGEVAERTPEEARCPIGVDILVSRGVWLMEV</sequence>
<dbReference type="EMBL" id="NESQ01000023">
    <property type="protein sequence ID" value="PUU82751.1"/>
    <property type="molecule type" value="Genomic_DNA"/>
</dbReference>
<keyword evidence="2" id="KW-1185">Reference proteome</keyword>